<protein>
    <submittedName>
        <fullName evidence="3">Uncharacterized protein</fullName>
    </submittedName>
</protein>
<feature type="region of interest" description="Disordered" evidence="2">
    <location>
        <begin position="1"/>
        <end position="98"/>
    </location>
</feature>
<dbReference type="AlphaFoldDB" id="A0AA39X0K6"/>
<feature type="coiled-coil region" evidence="1">
    <location>
        <begin position="194"/>
        <end position="221"/>
    </location>
</feature>
<evidence type="ECO:0000256" key="2">
    <source>
        <dbReference type="SAM" id="MobiDB-lite"/>
    </source>
</evidence>
<feature type="coiled-coil region" evidence="1">
    <location>
        <begin position="258"/>
        <end position="292"/>
    </location>
</feature>
<feature type="coiled-coil region" evidence="1">
    <location>
        <begin position="127"/>
        <end position="164"/>
    </location>
</feature>
<feature type="compositionally biased region" description="Basic residues" evidence="2">
    <location>
        <begin position="1"/>
        <end position="10"/>
    </location>
</feature>
<evidence type="ECO:0000313" key="3">
    <source>
        <dbReference type="EMBL" id="KAK0625067.1"/>
    </source>
</evidence>
<gene>
    <name evidence="3" type="ORF">B0T17DRAFT_617202</name>
</gene>
<proteinExistence type="predicted"/>
<dbReference type="Proteomes" id="UP001174934">
    <property type="component" value="Unassembled WGS sequence"/>
</dbReference>
<evidence type="ECO:0000313" key="4">
    <source>
        <dbReference type="Proteomes" id="UP001174934"/>
    </source>
</evidence>
<feature type="region of interest" description="Disordered" evidence="2">
    <location>
        <begin position="221"/>
        <end position="246"/>
    </location>
</feature>
<feature type="coiled-coil region" evidence="1">
    <location>
        <begin position="344"/>
        <end position="378"/>
    </location>
</feature>
<accession>A0AA39X0K6</accession>
<evidence type="ECO:0000256" key="1">
    <source>
        <dbReference type="SAM" id="Coils"/>
    </source>
</evidence>
<reference evidence="3" key="1">
    <citation type="submission" date="2023-06" db="EMBL/GenBank/DDBJ databases">
        <title>Genome-scale phylogeny and comparative genomics of the fungal order Sordariales.</title>
        <authorList>
            <consortium name="Lawrence Berkeley National Laboratory"/>
            <person name="Hensen N."/>
            <person name="Bonometti L."/>
            <person name="Westerberg I."/>
            <person name="Brannstrom I.O."/>
            <person name="Guillou S."/>
            <person name="Cros-Aarteil S."/>
            <person name="Calhoun S."/>
            <person name="Haridas S."/>
            <person name="Kuo A."/>
            <person name="Mondo S."/>
            <person name="Pangilinan J."/>
            <person name="Riley R."/>
            <person name="LaButti K."/>
            <person name="Andreopoulos B."/>
            <person name="Lipzen A."/>
            <person name="Chen C."/>
            <person name="Yanf M."/>
            <person name="Daum C."/>
            <person name="Ng V."/>
            <person name="Clum A."/>
            <person name="Steindorff A."/>
            <person name="Ohm R."/>
            <person name="Martin F."/>
            <person name="Silar P."/>
            <person name="Natvig D."/>
            <person name="Lalanne C."/>
            <person name="Gautier V."/>
            <person name="Ament-velasquez S.L."/>
            <person name="Kruys A."/>
            <person name="Hutchinson M.I."/>
            <person name="Powell A.J."/>
            <person name="Barry K."/>
            <person name="Miller A.N."/>
            <person name="Grigoriev I.V."/>
            <person name="Debuchy R."/>
            <person name="Gladieux P."/>
            <person name="Thoren M.H."/>
            <person name="Johannesson H."/>
        </authorList>
    </citation>
    <scope>NUCLEOTIDE SEQUENCE</scope>
    <source>
        <strain evidence="3">SMH3391-2</strain>
    </source>
</reference>
<dbReference type="EMBL" id="JAULSR010000003">
    <property type="protein sequence ID" value="KAK0625067.1"/>
    <property type="molecule type" value="Genomic_DNA"/>
</dbReference>
<keyword evidence="1" id="KW-0175">Coiled coil</keyword>
<organism evidence="3 4">
    <name type="scientific">Bombardia bombarda</name>
    <dbReference type="NCBI Taxonomy" id="252184"/>
    <lineage>
        <taxon>Eukaryota</taxon>
        <taxon>Fungi</taxon>
        <taxon>Dikarya</taxon>
        <taxon>Ascomycota</taxon>
        <taxon>Pezizomycotina</taxon>
        <taxon>Sordariomycetes</taxon>
        <taxon>Sordariomycetidae</taxon>
        <taxon>Sordariales</taxon>
        <taxon>Lasiosphaeriaceae</taxon>
        <taxon>Bombardia</taxon>
    </lineage>
</organism>
<sequence>MPSTPRRRTRAGLVQKKRNDTAAVSEASETAVISKKRSADTASPDSGRVLIDLSSSPESTSRKRPRGDEVSIEAATNKPSTAGQADDELAGHSGDGCPFRKSIESTIQGLAGRKPAESSLDHNFRANDDLQMKEAEQRKKIERLEAQNKTIRQLNENQANLIKAKGQRWQTEVKALQERLRQSDITAGTADTTRQELKEQLRIQRDKAEEAENTVSCLQEQLRQKPAQDPAQDNSADEQSGRDAKKVSYVRNHIREVIEKKDAQISAQKEEIKNLEIRIKELKEHHQQFDSSLLVEPNWEQDDQEYRELEDQVKAIMAQVRTKAAATATAATNAAAAAAAAAIRINLEAQVTEEMEKAAKLESQVTENNSMITQLENQATKDLKMISKFQIQLNEMKKEMHQKDAAIWKNDQFIRSFTEAAKNLTLGAPSASRDA</sequence>
<comment type="caution">
    <text evidence="3">The sequence shown here is derived from an EMBL/GenBank/DDBJ whole genome shotgun (WGS) entry which is preliminary data.</text>
</comment>
<keyword evidence="4" id="KW-1185">Reference proteome</keyword>
<name>A0AA39X0K6_9PEZI</name>